<dbReference type="GO" id="GO:0043113">
    <property type="term" value="P:receptor clustering"/>
    <property type="evidence" value="ECO:0007669"/>
    <property type="project" value="UniProtKB-ARBA"/>
</dbReference>
<dbReference type="GO" id="GO:0045202">
    <property type="term" value="C:synapse"/>
    <property type="evidence" value="ECO:0007669"/>
    <property type="project" value="UniProtKB-SubCell"/>
</dbReference>
<evidence type="ECO:0000259" key="16">
    <source>
        <dbReference type="PROSITE" id="PS50027"/>
    </source>
</evidence>
<feature type="domain" description="Kazal-like" evidence="17">
    <location>
        <begin position="171"/>
        <end position="225"/>
    </location>
</feature>
<evidence type="ECO:0000256" key="5">
    <source>
        <dbReference type="ARBA" id="ARBA00022782"/>
    </source>
</evidence>
<evidence type="ECO:0000256" key="2">
    <source>
        <dbReference type="ARBA" id="ARBA00022536"/>
    </source>
</evidence>
<dbReference type="GO" id="GO:0030154">
    <property type="term" value="P:cell differentiation"/>
    <property type="evidence" value="ECO:0007669"/>
    <property type="project" value="UniProtKB-KW"/>
</dbReference>
<keyword evidence="7" id="KW-0654">Proteoglycan</keyword>
<accession>A0AAD9NYH2</accession>
<evidence type="ECO:0000259" key="17">
    <source>
        <dbReference type="PROSITE" id="PS51465"/>
    </source>
</evidence>
<dbReference type="GO" id="GO:0005576">
    <property type="term" value="C:extracellular region"/>
    <property type="evidence" value="ECO:0007669"/>
    <property type="project" value="TreeGrafter"/>
</dbReference>
<feature type="domain" description="EGF-like" evidence="15">
    <location>
        <begin position="1163"/>
        <end position="1200"/>
    </location>
</feature>
<dbReference type="SMART" id="SM00282">
    <property type="entry name" value="LamG"/>
    <property type="match status" value="3"/>
</dbReference>
<dbReference type="PRINTS" id="PR00011">
    <property type="entry name" value="EGFLAMININ"/>
</dbReference>
<feature type="domain" description="Laminin EGF-like" evidence="16">
    <location>
        <begin position="722"/>
        <end position="768"/>
    </location>
</feature>
<dbReference type="InterPro" id="IPR036058">
    <property type="entry name" value="Kazal_dom_sf"/>
</dbReference>
<feature type="domain" description="Kazal-like" evidence="17">
    <location>
        <begin position="324"/>
        <end position="370"/>
    </location>
</feature>
<evidence type="ECO:0000256" key="8">
    <source>
        <dbReference type="ARBA" id="ARBA00023018"/>
    </source>
</evidence>
<feature type="disulfide bond" evidence="13">
    <location>
        <begin position="743"/>
        <end position="752"/>
    </location>
</feature>
<evidence type="ECO:0000256" key="1">
    <source>
        <dbReference type="ARBA" id="ARBA00004401"/>
    </source>
</evidence>
<dbReference type="InterPro" id="IPR050653">
    <property type="entry name" value="Prot_Inhib_GrowthFact_Antg"/>
</dbReference>
<dbReference type="SMART" id="SM00181">
    <property type="entry name" value="EGF"/>
    <property type="match status" value="6"/>
</dbReference>
<dbReference type="Gene3D" id="3.30.60.30">
    <property type="match status" value="8"/>
</dbReference>
<dbReference type="Pfam" id="PF00054">
    <property type="entry name" value="Laminin_G_1"/>
    <property type="match status" value="3"/>
</dbReference>
<comment type="subcellular location">
    <subcellularLocation>
        <location evidence="1">Cell membrane</location>
        <topology evidence="1">Single-pass type II membrane protein</topology>
    </subcellularLocation>
    <subcellularLocation>
        <location evidence="11">Synapse</location>
    </subcellularLocation>
</comment>
<feature type="domain" description="EGF-like" evidence="15">
    <location>
        <begin position="1121"/>
        <end position="1158"/>
    </location>
</feature>
<feature type="domain" description="EGF-like" evidence="15">
    <location>
        <begin position="1385"/>
        <end position="1423"/>
    </location>
</feature>
<dbReference type="Proteomes" id="UP001209878">
    <property type="component" value="Unassembled WGS sequence"/>
</dbReference>
<dbReference type="InterPro" id="IPR006150">
    <property type="entry name" value="Cys_repeat_1"/>
</dbReference>
<evidence type="ECO:0000256" key="9">
    <source>
        <dbReference type="ARBA" id="ARBA00023157"/>
    </source>
</evidence>
<feature type="domain" description="Kazal-like" evidence="17">
    <location>
        <begin position="540"/>
        <end position="587"/>
    </location>
</feature>
<dbReference type="InterPro" id="IPR001881">
    <property type="entry name" value="EGF-like_Ca-bd_dom"/>
</dbReference>
<feature type="domain" description="Kazal-like" evidence="17">
    <location>
        <begin position="797"/>
        <end position="846"/>
    </location>
</feature>
<dbReference type="Pfam" id="PF00053">
    <property type="entry name" value="EGF_laminin"/>
    <property type="match status" value="2"/>
</dbReference>
<dbReference type="Gene3D" id="2.60.120.200">
    <property type="match status" value="3"/>
</dbReference>
<dbReference type="SUPFAM" id="SSF100895">
    <property type="entry name" value="Kazal-type serine protease inhibitors"/>
    <property type="match status" value="8"/>
</dbReference>
<reference evidence="18" key="1">
    <citation type="journal article" date="2023" name="Mol. Biol. Evol.">
        <title>Third-Generation Sequencing Reveals the Adaptive Role of the Epigenome in Three Deep-Sea Polychaetes.</title>
        <authorList>
            <person name="Perez M."/>
            <person name="Aroh O."/>
            <person name="Sun Y."/>
            <person name="Lan Y."/>
            <person name="Juniper S.K."/>
            <person name="Young C.R."/>
            <person name="Angers B."/>
            <person name="Qian P.Y."/>
        </authorList>
    </citation>
    <scope>NUCLEOTIDE SEQUENCE</scope>
    <source>
        <strain evidence="18">R07B-5</strain>
    </source>
</reference>
<dbReference type="PANTHER" id="PTHR10913:SF45">
    <property type="entry name" value="FOLLISTATIN, ISOFORM A-RELATED"/>
    <property type="match status" value="1"/>
</dbReference>
<evidence type="ECO:0000256" key="12">
    <source>
        <dbReference type="PROSITE-ProRule" id="PRU00076"/>
    </source>
</evidence>
<proteinExistence type="predicted"/>
<dbReference type="FunFam" id="3.30.60.30:FF:000040">
    <property type="entry name" value="Agrin, putative"/>
    <property type="match status" value="1"/>
</dbReference>
<feature type="domain" description="Kazal-like" evidence="17">
    <location>
        <begin position="96"/>
        <end position="155"/>
    </location>
</feature>
<dbReference type="SMART" id="SM00280">
    <property type="entry name" value="KAZAL"/>
    <property type="match status" value="8"/>
</dbReference>
<comment type="caution">
    <text evidence="18">The sequence shown here is derived from an EMBL/GenBank/DDBJ whole genome shotgun (WGS) entry which is preliminary data.</text>
</comment>
<dbReference type="GO" id="GO:0005509">
    <property type="term" value="F:calcium ion binding"/>
    <property type="evidence" value="ECO:0007669"/>
    <property type="project" value="InterPro"/>
</dbReference>
<organism evidence="18 19">
    <name type="scientific">Ridgeia piscesae</name>
    <name type="common">Tubeworm</name>
    <dbReference type="NCBI Taxonomy" id="27915"/>
    <lineage>
        <taxon>Eukaryota</taxon>
        <taxon>Metazoa</taxon>
        <taxon>Spiralia</taxon>
        <taxon>Lophotrochozoa</taxon>
        <taxon>Annelida</taxon>
        <taxon>Polychaeta</taxon>
        <taxon>Sedentaria</taxon>
        <taxon>Canalipalpata</taxon>
        <taxon>Sabellida</taxon>
        <taxon>Siboglinidae</taxon>
        <taxon>Ridgeia</taxon>
    </lineage>
</organism>
<evidence type="ECO:0000256" key="10">
    <source>
        <dbReference type="ARBA" id="ARBA00023207"/>
    </source>
</evidence>
<feature type="disulfide bond" evidence="12">
    <location>
        <begin position="1413"/>
        <end position="1422"/>
    </location>
</feature>
<keyword evidence="19" id="KW-1185">Reference proteome</keyword>
<dbReference type="CDD" id="cd00110">
    <property type="entry name" value="LamG"/>
    <property type="match status" value="3"/>
</dbReference>
<dbReference type="Gene3D" id="2.10.25.10">
    <property type="entry name" value="Laminin"/>
    <property type="match status" value="5"/>
</dbReference>
<feature type="disulfide bond" evidence="13">
    <location>
        <begin position="690"/>
        <end position="699"/>
    </location>
</feature>
<dbReference type="PROSITE" id="PS50025">
    <property type="entry name" value="LAM_G_DOMAIN"/>
    <property type="match status" value="3"/>
</dbReference>
<keyword evidence="8" id="KW-0770">Synapse</keyword>
<dbReference type="SUPFAM" id="SSF49899">
    <property type="entry name" value="Concanavalin A-like lectins/glucanases"/>
    <property type="match status" value="3"/>
</dbReference>
<dbReference type="PROSITE" id="PS01186">
    <property type="entry name" value="EGF_2"/>
    <property type="match status" value="2"/>
</dbReference>
<sequence length="1617" mass="176340">MKISPSGRDCFSRQHRRCLGEYCQHRTRLNKTRIEIIVPDSVGYHIDSQSPKLLAVLLLIVAPSFTLSCYVYPTDVTDPCQGKECSFGAQCVPSLDGQTARCQCPEQCSHYGDSVGSRPVCGTDGRDYRNVCELRRAACHAMKDITVKYQGKCDPCEKVECPSPQICQLDEHRKPVCRCRVLCTLTFAPVCGSDGQTYDNECIMRVEACKARKQLRVLFRGECSSGNNPCQRITCERGEECLVNREGIPGCTCPPPCESILRPVCGTDDVTYDNECELKRKACLTKKRIGVRFVGECSDTGPCSGYECHSGAMCIVRNNRPVCECPTCSEKFKPVCGSDGVSYTNECKLKAENCEHSKKIVIKHQGLCNGCEKIKCDYYALCESDGKAGSRCVCPTTCVQVENKVCGSDGETYTNECELRVSSCKQRRLVTIASQGPCDACVDVKCRFGARCESGRCVCLQQCPETDKVVCANDGQTYANDCEMRRQSCSQGIELEVVHAGECEDVRGSTDAGSGDDVCNEETCRFGGSCDYDHEGGKCVCNFACSAMRSPVCGSDGKTYGSECLMEEESCKTQKEIFKQSMENCEDMAEELCDGNAPLKDPRTRLEYSCDVGQDTCPAGSYCHKVGSLARCCREDQPVRNCIESRFGCCPDNKTASPGPKGSGCPSVCRCNPLGSYGLTCDPQTQQCTCKPGVGGRHCDRCEPGFWGLPRIADGNSGCIPCGCNIFGSVRDDCEQMTGRCVCKNGITGQKCNLCENAKQLGPRGCSGDSTPLTSCYDVKCHFGAKCQVTDGRAECVCVGSCPTDKKMVMVCGTDGQTYGSACQLQLFSCRLQKEISIAYEGICHRGSRPTPRPLRQRKTTRHVTTTSAATTPKPLYGVLGDFCHVRDDCIVANSYCKSGICMCKDQYEASANNRACTEVAPYNAMLGDQGVSLMRYKVPSFSGRSFIELKKLSNVNREVAIEMTFSTANNDGILLYSAQQKTGQGDFIALAIEKGHIIFSFDLGSGPITLKSKETVTLNQVHRVKAQRFGKEGLLQLDDEPEIVGMSTGSLKSLNLALPVYLGYVPDISRDVIRDVGTEAGLVGCIISLKMGTSKNIKDYNLVYPESGDIMRIVDIADCIENPCGNLPCENGGSCVVTAWSGFVCHCLEGYTGNKCDSRDLSIDPCRDNPCQAGGTCIALPEAEYFCSCPPGRVGDKCERAAVMDVTVPQFKGNSYLQLKVNSHVGRSLGYEIWFLATKPDGVLLYSSQEMDTVPSNKGDFLALNLVKGHLQFTFDLGSGIANITSNERIPLNVWHQVEVTRTNRHGTMVINGGEPLKGQSKGSLKELNLPKNIFVGGYQGVYKPKSGVKTGLTGAVQRIYENGQLLEGLVKQSLSTRNIDQYLGPPCPEGEGPCKNNGKCLPYLNDFICDCPSGFAGNTCEAAAVASRQNTNRPVSFNGRVHYKYPNRVTKRQRGQKSNKFELKLRTESTDGLLLLQHKSNNLLGDYLAVALNDGYVEVTYNLGKESPNKLLIIRSQSKVNDGKWHTLLFNRDKRKGSLSIDGGVPVSKVANQGATQLDTDGYLWLGGSRSPLYGLPDSYYQGFEGCVASLVVDNIQAHLVEHRVTPGKVSFCDE</sequence>
<evidence type="ECO:0000256" key="4">
    <source>
        <dbReference type="ARBA" id="ARBA00022737"/>
    </source>
</evidence>
<feature type="domain" description="Laminin EGF-like" evidence="16">
    <location>
        <begin position="669"/>
        <end position="721"/>
    </location>
</feature>
<dbReference type="SUPFAM" id="SSF57184">
    <property type="entry name" value="Growth factor receptor domain"/>
    <property type="match status" value="1"/>
</dbReference>
<dbReference type="PROSITE" id="PS50027">
    <property type="entry name" value="EGF_LAM_2"/>
    <property type="match status" value="2"/>
</dbReference>
<dbReference type="SUPFAM" id="SSF57196">
    <property type="entry name" value="EGF/Laminin"/>
    <property type="match status" value="1"/>
</dbReference>
<dbReference type="Pfam" id="PF00008">
    <property type="entry name" value="EGF"/>
    <property type="match status" value="3"/>
</dbReference>
<dbReference type="FunFam" id="2.10.25.10:FF:000095">
    <property type="entry name" value="Notch, isoform B"/>
    <property type="match status" value="1"/>
</dbReference>
<dbReference type="SMART" id="SM00274">
    <property type="entry name" value="FOLN"/>
    <property type="match status" value="7"/>
</dbReference>
<dbReference type="GO" id="GO:0050808">
    <property type="term" value="P:synapse organization"/>
    <property type="evidence" value="ECO:0007669"/>
    <property type="project" value="UniProtKB-ARBA"/>
</dbReference>
<evidence type="ECO:0000313" key="19">
    <source>
        <dbReference type="Proteomes" id="UP001209878"/>
    </source>
</evidence>
<feature type="domain" description="Laminin G" evidence="14">
    <location>
        <begin position="1434"/>
        <end position="1615"/>
    </location>
</feature>
<protein>
    <recommendedName>
        <fullName evidence="20">Agrin</fullName>
    </recommendedName>
</protein>
<dbReference type="PROSITE" id="PS50026">
    <property type="entry name" value="EGF_3"/>
    <property type="match status" value="3"/>
</dbReference>
<keyword evidence="2 12" id="KW-0245">EGF-like domain</keyword>
<dbReference type="PROSITE" id="PS00022">
    <property type="entry name" value="EGF_1"/>
    <property type="match status" value="3"/>
</dbReference>
<keyword evidence="13" id="KW-0424">Laminin EGF-like domain</keyword>
<dbReference type="InterPro" id="IPR000742">
    <property type="entry name" value="EGF"/>
</dbReference>
<dbReference type="SMART" id="SM00179">
    <property type="entry name" value="EGF_CA"/>
    <property type="match status" value="3"/>
</dbReference>
<dbReference type="InterPro" id="IPR001791">
    <property type="entry name" value="Laminin_G"/>
</dbReference>
<dbReference type="FunFam" id="3.30.60.30:FF:000049">
    <property type="entry name" value="Predicted protein"/>
    <property type="match status" value="1"/>
</dbReference>
<dbReference type="EMBL" id="JAODUO010000252">
    <property type="protein sequence ID" value="KAK2184807.1"/>
    <property type="molecule type" value="Genomic_DNA"/>
</dbReference>
<feature type="disulfide bond" evidence="12">
    <location>
        <begin position="1190"/>
        <end position="1199"/>
    </location>
</feature>
<dbReference type="InterPro" id="IPR013320">
    <property type="entry name" value="ConA-like_dom_sf"/>
</dbReference>
<dbReference type="SMART" id="SM00289">
    <property type="entry name" value="WR1"/>
    <property type="match status" value="2"/>
</dbReference>
<evidence type="ECO:0000259" key="14">
    <source>
        <dbReference type="PROSITE" id="PS50025"/>
    </source>
</evidence>
<dbReference type="FunFam" id="3.30.60.30:FF:000024">
    <property type="entry name" value="Transmembrane agrin"/>
    <property type="match status" value="2"/>
</dbReference>
<dbReference type="CDD" id="cd00054">
    <property type="entry name" value="EGF_CA"/>
    <property type="match status" value="2"/>
</dbReference>
<evidence type="ECO:0000256" key="7">
    <source>
        <dbReference type="ARBA" id="ARBA00022974"/>
    </source>
</evidence>
<dbReference type="FunFam" id="2.10.25.10:FF:000140">
    <property type="entry name" value="Transmembrane agrin"/>
    <property type="match status" value="1"/>
</dbReference>
<evidence type="ECO:0000313" key="18">
    <source>
        <dbReference type="EMBL" id="KAK2184807.1"/>
    </source>
</evidence>
<feature type="domain" description="Kazal-like" evidence="17">
    <location>
        <begin position="245"/>
        <end position="299"/>
    </location>
</feature>
<feature type="disulfide bond" evidence="13">
    <location>
        <begin position="722"/>
        <end position="734"/>
    </location>
</feature>
<dbReference type="PROSITE" id="PS51465">
    <property type="entry name" value="KAZAL_2"/>
    <property type="match status" value="8"/>
</dbReference>
<keyword evidence="9 12" id="KW-1015">Disulfide bond</keyword>
<feature type="disulfide bond" evidence="13">
    <location>
        <begin position="724"/>
        <end position="741"/>
    </location>
</feature>
<feature type="disulfide bond" evidence="13">
    <location>
        <begin position="669"/>
        <end position="681"/>
    </location>
</feature>
<keyword evidence="10" id="KW-0357">Heparan sulfate</keyword>
<comment type="caution">
    <text evidence="12">Lacks conserved residue(s) required for the propagation of feature annotation.</text>
</comment>
<dbReference type="SMART" id="SM00180">
    <property type="entry name" value="EGF_Lam"/>
    <property type="match status" value="2"/>
</dbReference>
<name>A0AAD9NYH2_RIDPI</name>
<dbReference type="InterPro" id="IPR003645">
    <property type="entry name" value="Fol_N"/>
</dbReference>
<dbReference type="InterPro" id="IPR009030">
    <property type="entry name" value="Growth_fac_rcpt_cys_sf"/>
</dbReference>
<keyword evidence="4" id="KW-0677">Repeat</keyword>
<dbReference type="InterPro" id="IPR002049">
    <property type="entry name" value="LE_dom"/>
</dbReference>
<feature type="domain" description="Kazal-like" evidence="17">
    <location>
        <begin position="458"/>
        <end position="505"/>
    </location>
</feature>
<dbReference type="FunFam" id="2.10.25.10:FF:000134">
    <property type="entry name" value="Transmembrane agrin"/>
    <property type="match status" value="1"/>
</dbReference>
<feature type="domain" description="Kazal-like" evidence="17">
    <location>
        <begin position="372"/>
        <end position="440"/>
    </location>
</feature>
<feature type="disulfide bond" evidence="13">
    <location>
        <begin position="671"/>
        <end position="688"/>
    </location>
</feature>
<keyword evidence="5" id="KW-0221">Differentiation</keyword>
<evidence type="ECO:0000256" key="13">
    <source>
        <dbReference type="PROSITE-ProRule" id="PRU00460"/>
    </source>
</evidence>
<evidence type="ECO:0000259" key="15">
    <source>
        <dbReference type="PROSITE" id="PS50026"/>
    </source>
</evidence>
<feature type="disulfide bond" evidence="12">
    <location>
        <begin position="1148"/>
        <end position="1157"/>
    </location>
</feature>
<dbReference type="InterPro" id="IPR002350">
    <property type="entry name" value="Kazal_dom"/>
</dbReference>
<evidence type="ECO:0000256" key="3">
    <source>
        <dbReference type="ARBA" id="ARBA00022690"/>
    </source>
</evidence>
<dbReference type="CDD" id="cd00055">
    <property type="entry name" value="EGF_Lam"/>
    <property type="match status" value="2"/>
</dbReference>
<gene>
    <name evidence="18" type="ORF">NP493_252g05062</name>
</gene>
<dbReference type="GO" id="GO:0005604">
    <property type="term" value="C:basement membrane"/>
    <property type="evidence" value="ECO:0007669"/>
    <property type="project" value="UniProtKB-ARBA"/>
</dbReference>
<feature type="domain" description="Laminin G" evidence="14">
    <location>
        <begin position="937"/>
        <end position="1120"/>
    </location>
</feature>
<dbReference type="Pfam" id="PF07648">
    <property type="entry name" value="Kazal_2"/>
    <property type="match status" value="8"/>
</dbReference>
<dbReference type="GO" id="GO:0005886">
    <property type="term" value="C:plasma membrane"/>
    <property type="evidence" value="ECO:0007669"/>
    <property type="project" value="UniProtKB-SubCell"/>
</dbReference>
<dbReference type="PROSITE" id="PS01248">
    <property type="entry name" value="EGF_LAM_1"/>
    <property type="match status" value="1"/>
</dbReference>
<dbReference type="PANTHER" id="PTHR10913">
    <property type="entry name" value="FOLLISTATIN-RELATED"/>
    <property type="match status" value="1"/>
</dbReference>
<keyword evidence="7" id="KW-0325">Glycoprotein</keyword>
<evidence type="ECO:0000256" key="6">
    <source>
        <dbReference type="ARBA" id="ARBA00022900"/>
    </source>
</evidence>
<dbReference type="GO" id="GO:0004867">
    <property type="term" value="F:serine-type endopeptidase inhibitor activity"/>
    <property type="evidence" value="ECO:0007669"/>
    <property type="project" value="UniProtKB-KW"/>
</dbReference>
<dbReference type="GO" id="GO:0061024">
    <property type="term" value="P:membrane organization"/>
    <property type="evidence" value="ECO:0007669"/>
    <property type="project" value="UniProtKB-ARBA"/>
</dbReference>
<feature type="domain" description="Laminin G" evidence="14">
    <location>
        <begin position="1207"/>
        <end position="1389"/>
    </location>
</feature>
<evidence type="ECO:0000256" key="11">
    <source>
        <dbReference type="ARBA" id="ARBA00034103"/>
    </source>
</evidence>
<evidence type="ECO:0008006" key="20">
    <source>
        <dbReference type="Google" id="ProtNLM"/>
    </source>
</evidence>
<keyword evidence="3" id="KW-0646">Protease inhibitor</keyword>
<keyword evidence="6" id="KW-0722">Serine protease inhibitor</keyword>
<dbReference type="CDD" id="cd00104">
    <property type="entry name" value="KAZAL_FS"/>
    <property type="match status" value="8"/>
</dbReference>